<evidence type="ECO:0008006" key="3">
    <source>
        <dbReference type="Google" id="ProtNLM"/>
    </source>
</evidence>
<dbReference type="Gene3D" id="3.30.420.40">
    <property type="match status" value="1"/>
</dbReference>
<keyword evidence="2" id="KW-1185">Reference proteome</keyword>
<dbReference type="OrthoDB" id="2963168at2759"/>
<accession>A0A5N5QPU5</accession>
<sequence>MGIWAGSSNLVVALDIGVGDSRVSFAVLENGVSIVVHRVIRWPGQGLITHSKLLTAVLYDDDQQMVAAGREALLHKESKVAEAKRWTLIQDFPLHLYPASERSHLAKPQPLPAGLSLATIYSDFMSYLLQHTRSYISHDILDGDAIVKRYWKGMTAVLVVPSAWSVKQQHLLRKAFLRTDPNFAGSIQFVERGEAQMYRLEERFGSTMTGSLLHKQSGPNTLICDIHDTWVGLSVYQQAPESSFPRFVRINGTVIQTGPSVIKHSFEQHLRHVFINSDIPAGEKMKFIEAGVKDFEAHALREFDSTRTNYYIQFADTNFSDSKLNIQRGRMLLTRDTLKISFDLGVSKIITEIQRYVSAFERDSELRIQTIAPIGNFAANQYFRESLSLALDGTCCKLWHDNSSEKSRFNSDGAVLSEIYRQRLFPAILHRSIGIVVGERYSETNSSHQGRRVYRGHGGFDIVANKWAEIIKLGDMMGTRCSVRRKLCRSLKPSRKTTPGIDKFSCDIWSFTGSPGGKIINTGWVKDTAGHINPGFSKLGCVEAHLDSWKGSLVKKYVATKPKDAIELFLVIEFDGGNFCAHIEWEEDGITRRGSSSIRILA</sequence>
<dbReference type="PANTHER" id="PTHR14187">
    <property type="entry name" value="ALPHA KINASE/ELONGATION FACTOR 2 KINASE"/>
    <property type="match status" value="1"/>
</dbReference>
<reference evidence="1 2" key="1">
    <citation type="journal article" date="2019" name="Fungal Biol. Biotechnol.">
        <title>Draft genome sequence of fastidious pathogen Ceratobasidium theobromae, which causes vascular-streak dieback in Theobroma cacao.</title>
        <authorList>
            <person name="Ali S.S."/>
            <person name="Asman A."/>
            <person name="Shao J."/>
            <person name="Firmansyah A.P."/>
            <person name="Susilo A.W."/>
            <person name="Rosmana A."/>
            <person name="McMahon P."/>
            <person name="Junaid M."/>
            <person name="Guest D."/>
            <person name="Kheng T.Y."/>
            <person name="Meinhardt L.W."/>
            <person name="Bailey B.A."/>
        </authorList>
    </citation>
    <scope>NUCLEOTIDE SEQUENCE [LARGE SCALE GENOMIC DNA]</scope>
    <source>
        <strain evidence="1 2">CT2</strain>
    </source>
</reference>
<gene>
    <name evidence="1" type="ORF">CTheo_3027</name>
</gene>
<dbReference type="Proteomes" id="UP000383932">
    <property type="component" value="Unassembled WGS sequence"/>
</dbReference>
<name>A0A5N5QPU5_9AGAM</name>
<dbReference type="CDD" id="cd10170">
    <property type="entry name" value="ASKHA_NBD_HSP70"/>
    <property type="match status" value="1"/>
</dbReference>
<comment type="caution">
    <text evidence="1">The sequence shown here is derived from an EMBL/GenBank/DDBJ whole genome shotgun (WGS) entry which is preliminary data.</text>
</comment>
<dbReference type="AlphaFoldDB" id="A0A5N5QPU5"/>
<organism evidence="1 2">
    <name type="scientific">Ceratobasidium theobromae</name>
    <dbReference type="NCBI Taxonomy" id="1582974"/>
    <lineage>
        <taxon>Eukaryota</taxon>
        <taxon>Fungi</taxon>
        <taxon>Dikarya</taxon>
        <taxon>Basidiomycota</taxon>
        <taxon>Agaricomycotina</taxon>
        <taxon>Agaricomycetes</taxon>
        <taxon>Cantharellales</taxon>
        <taxon>Ceratobasidiaceae</taxon>
        <taxon>Ceratobasidium</taxon>
    </lineage>
</organism>
<dbReference type="PANTHER" id="PTHR14187:SF5">
    <property type="entry name" value="HEAT SHOCK 70 KDA PROTEIN 12A"/>
    <property type="match status" value="1"/>
</dbReference>
<evidence type="ECO:0000313" key="2">
    <source>
        <dbReference type="Proteomes" id="UP000383932"/>
    </source>
</evidence>
<protein>
    <recommendedName>
        <fullName evidence="3">Heat shock protein HSP70</fullName>
    </recommendedName>
</protein>
<evidence type="ECO:0000313" key="1">
    <source>
        <dbReference type="EMBL" id="KAB5593561.1"/>
    </source>
</evidence>
<dbReference type="EMBL" id="SSOP01000035">
    <property type="protein sequence ID" value="KAB5593561.1"/>
    <property type="molecule type" value="Genomic_DNA"/>
</dbReference>
<proteinExistence type="predicted"/>